<dbReference type="PANTHER" id="PTHR43046">
    <property type="entry name" value="GDP-MANNOSE MANNOSYL HYDROLASE"/>
    <property type="match status" value="1"/>
</dbReference>
<dbReference type="Gene3D" id="3.90.79.10">
    <property type="entry name" value="Nucleoside Triphosphate Pyrophosphohydrolase"/>
    <property type="match status" value="1"/>
</dbReference>
<keyword evidence="3 5" id="KW-0378">Hydrolase</keyword>
<dbReference type="InterPro" id="IPR020476">
    <property type="entry name" value="Nudix_hydrolase"/>
</dbReference>
<organism evidence="7 8">
    <name type="scientific">Actinocatenispora comari</name>
    <dbReference type="NCBI Taxonomy" id="2807577"/>
    <lineage>
        <taxon>Bacteria</taxon>
        <taxon>Bacillati</taxon>
        <taxon>Actinomycetota</taxon>
        <taxon>Actinomycetes</taxon>
        <taxon>Micromonosporales</taxon>
        <taxon>Micromonosporaceae</taxon>
        <taxon>Actinocatenispora</taxon>
    </lineage>
</organism>
<comment type="cofactor">
    <cofactor evidence="1">
        <name>Mg(2+)</name>
        <dbReference type="ChEBI" id="CHEBI:18420"/>
    </cofactor>
</comment>
<sequence length="158" mass="17713">MTTPGPHNPTRAAAAAGALFTDAEGRIMMVRPTYKDYWDIPGGYVEPGETPYEACVREVEEELGIRPTIGRLLVADWAPSKRDGDKILFIFNGGYLTPEQHKFIKLQADELSDYRYVNLLEVPELTIPRLSQRLQTAHSAAMEEKFAYLENGQSLPAE</sequence>
<comment type="similarity">
    <text evidence="2 5">Belongs to the Nudix hydrolase family.</text>
</comment>
<dbReference type="PROSITE" id="PS00893">
    <property type="entry name" value="NUDIX_BOX"/>
    <property type="match status" value="1"/>
</dbReference>
<dbReference type="InterPro" id="IPR000086">
    <property type="entry name" value="NUDIX_hydrolase_dom"/>
</dbReference>
<dbReference type="Pfam" id="PF00293">
    <property type="entry name" value="NUDIX"/>
    <property type="match status" value="1"/>
</dbReference>
<proteinExistence type="inferred from homology"/>
<evidence type="ECO:0000256" key="5">
    <source>
        <dbReference type="RuleBase" id="RU003476"/>
    </source>
</evidence>
<protein>
    <submittedName>
        <fullName evidence="7">NUDIX hydrolase</fullName>
    </submittedName>
</protein>
<dbReference type="RefSeq" id="WP_225918953.1">
    <property type="nucleotide sequence ID" value="NZ_BOPO01000127.1"/>
</dbReference>
<feature type="domain" description="Nudix hydrolase" evidence="6">
    <location>
        <begin position="10"/>
        <end position="139"/>
    </location>
</feature>
<dbReference type="Proteomes" id="UP000614996">
    <property type="component" value="Unassembled WGS sequence"/>
</dbReference>
<evidence type="ECO:0000313" key="8">
    <source>
        <dbReference type="Proteomes" id="UP000614996"/>
    </source>
</evidence>
<comment type="caution">
    <text evidence="7">The sequence shown here is derived from an EMBL/GenBank/DDBJ whole genome shotgun (WGS) entry which is preliminary data.</text>
</comment>
<accession>A0A8J4AJD4</accession>
<dbReference type="InterPro" id="IPR020084">
    <property type="entry name" value="NUDIX_hydrolase_CS"/>
</dbReference>
<evidence type="ECO:0000256" key="3">
    <source>
        <dbReference type="ARBA" id="ARBA00022801"/>
    </source>
</evidence>
<reference evidence="8" key="1">
    <citation type="journal article" date="2021" name="Int. J. Syst. Evol. Microbiol.">
        <title>Actinocatenispora comari sp. nov., an endophytic actinomycete isolated from aerial parts of Comarum salesowianum.</title>
        <authorList>
            <person name="Oyunbileg N."/>
            <person name="Iizaka Y."/>
            <person name="Hamada M."/>
            <person name="Davaapurev B.O."/>
            <person name="Fukumoto A."/>
            <person name="Tsetseg B."/>
            <person name="Kato F."/>
            <person name="Tamura T."/>
            <person name="Batkhuu J."/>
            <person name="Anzai Y."/>
        </authorList>
    </citation>
    <scope>NUCLEOTIDE SEQUENCE [LARGE SCALE GENOMIC DNA]</scope>
    <source>
        <strain evidence="8">NUM-2625</strain>
    </source>
</reference>
<evidence type="ECO:0000256" key="4">
    <source>
        <dbReference type="ARBA" id="ARBA00022842"/>
    </source>
</evidence>
<dbReference type="AlphaFoldDB" id="A0A8J4AJD4"/>
<evidence type="ECO:0000256" key="1">
    <source>
        <dbReference type="ARBA" id="ARBA00001946"/>
    </source>
</evidence>
<dbReference type="PANTHER" id="PTHR43046:SF12">
    <property type="entry name" value="GDP-MANNOSE MANNOSYL HYDROLASE"/>
    <property type="match status" value="1"/>
</dbReference>
<dbReference type="GO" id="GO:0016787">
    <property type="term" value="F:hydrolase activity"/>
    <property type="evidence" value="ECO:0007669"/>
    <property type="project" value="UniProtKB-KW"/>
</dbReference>
<dbReference type="InterPro" id="IPR015797">
    <property type="entry name" value="NUDIX_hydrolase-like_dom_sf"/>
</dbReference>
<dbReference type="PROSITE" id="PS51462">
    <property type="entry name" value="NUDIX"/>
    <property type="match status" value="1"/>
</dbReference>
<evidence type="ECO:0000259" key="6">
    <source>
        <dbReference type="PROSITE" id="PS51462"/>
    </source>
</evidence>
<dbReference type="SUPFAM" id="SSF55811">
    <property type="entry name" value="Nudix"/>
    <property type="match status" value="1"/>
</dbReference>
<gene>
    <name evidence="7" type="ORF">NUM_60610</name>
</gene>
<keyword evidence="4" id="KW-0460">Magnesium</keyword>
<keyword evidence="8" id="KW-1185">Reference proteome</keyword>
<dbReference type="PRINTS" id="PR00502">
    <property type="entry name" value="NUDIXFAMILY"/>
</dbReference>
<name>A0A8J4AJD4_9ACTN</name>
<dbReference type="EMBL" id="BOPO01000127">
    <property type="protein sequence ID" value="GIL30807.1"/>
    <property type="molecule type" value="Genomic_DNA"/>
</dbReference>
<dbReference type="CDD" id="cd18876">
    <property type="entry name" value="NUDIX_Hydrolase"/>
    <property type="match status" value="1"/>
</dbReference>
<evidence type="ECO:0000256" key="2">
    <source>
        <dbReference type="ARBA" id="ARBA00005582"/>
    </source>
</evidence>
<evidence type="ECO:0000313" key="7">
    <source>
        <dbReference type="EMBL" id="GIL30807.1"/>
    </source>
</evidence>